<dbReference type="SUPFAM" id="SSF56112">
    <property type="entry name" value="Protein kinase-like (PK-like)"/>
    <property type="match status" value="1"/>
</dbReference>
<dbReference type="InterPro" id="IPR050959">
    <property type="entry name" value="MarA-like"/>
</dbReference>
<evidence type="ECO:0000256" key="3">
    <source>
        <dbReference type="ARBA" id="ARBA00023163"/>
    </source>
</evidence>
<evidence type="ECO:0000313" key="6">
    <source>
        <dbReference type="Proteomes" id="UP000182584"/>
    </source>
</evidence>
<dbReference type="EMBL" id="FOGJ01000008">
    <property type="protein sequence ID" value="SER62722.1"/>
    <property type="molecule type" value="Genomic_DNA"/>
</dbReference>
<keyword evidence="3" id="KW-0804">Transcription</keyword>
<evidence type="ECO:0000259" key="4">
    <source>
        <dbReference type="PROSITE" id="PS01124"/>
    </source>
</evidence>
<dbReference type="SMART" id="SM00342">
    <property type="entry name" value="HTH_ARAC"/>
    <property type="match status" value="1"/>
</dbReference>
<gene>
    <name evidence="5" type="ORF">SAMN04487884_10885</name>
</gene>
<organism evidence="5 6">
    <name type="scientific">Butyrivibrio fibrisolvens</name>
    <dbReference type="NCBI Taxonomy" id="831"/>
    <lineage>
        <taxon>Bacteria</taxon>
        <taxon>Bacillati</taxon>
        <taxon>Bacillota</taxon>
        <taxon>Clostridia</taxon>
        <taxon>Lachnospirales</taxon>
        <taxon>Lachnospiraceae</taxon>
        <taxon>Butyrivibrio</taxon>
    </lineage>
</organism>
<dbReference type="PANTHER" id="PTHR47504:SF5">
    <property type="entry name" value="RIGHT ORIGIN-BINDING PROTEIN"/>
    <property type="match status" value="1"/>
</dbReference>
<evidence type="ECO:0000256" key="1">
    <source>
        <dbReference type="ARBA" id="ARBA00023015"/>
    </source>
</evidence>
<keyword evidence="2 5" id="KW-0238">DNA-binding</keyword>
<dbReference type="Gene3D" id="3.90.1200.10">
    <property type="match status" value="1"/>
</dbReference>
<sequence>MVREMIQKTLDYVDSNVKEDITAEELAEVAGYSVFHFYRLFQSAVGIPVMQYVLRRKLLYVIFEIGLERKKNEVVYEYGFETYSGFYRAFIREIGYTPAQYLREYKAKRPYKINIFQEEHIMVSNKLISEVLLNWGLQDEKVSDIVFPETGEISDCAKYVGSNMVIKYTANLGSVKKAIEISRALNNVGLTAPSVIPTIDGKEYVTVGELYYTLTRKGEGERVMASGLYLEDYKEKARFIGEIIGQLDLALAKIDTIADEADLGKSVREWAVPALKGKIDMNPEAMEKYAAQFCDLYRALPRQVIHRDPNPSNIILAKDKWGFIDFELSEENARIFDPCYSATAILSETFEEGNEDKLLNWVEVMKEIMYGYDSVVKLSDTEKKAIPYMILANQFVSTAFFAGKDKYEELYRTNKAMTEWIGTNMDKLSIS</sequence>
<evidence type="ECO:0000256" key="2">
    <source>
        <dbReference type="ARBA" id="ARBA00023125"/>
    </source>
</evidence>
<keyword evidence="1" id="KW-0805">Transcription regulation</keyword>
<feature type="domain" description="HTH araC/xylS-type" evidence="4">
    <location>
        <begin position="7"/>
        <end position="104"/>
    </location>
</feature>
<dbReference type="GO" id="GO:0043565">
    <property type="term" value="F:sequence-specific DNA binding"/>
    <property type="evidence" value="ECO:0007669"/>
    <property type="project" value="InterPro"/>
</dbReference>
<dbReference type="OrthoDB" id="48950at2"/>
<dbReference type="InterPro" id="IPR002575">
    <property type="entry name" value="Aminoglycoside_PTrfase"/>
</dbReference>
<dbReference type="Pfam" id="PF12833">
    <property type="entry name" value="HTH_18"/>
    <property type="match status" value="1"/>
</dbReference>
<dbReference type="Proteomes" id="UP000182584">
    <property type="component" value="Unassembled WGS sequence"/>
</dbReference>
<protein>
    <submittedName>
        <fullName evidence="5">AraC-type DNA-binding protein</fullName>
    </submittedName>
</protein>
<proteinExistence type="predicted"/>
<dbReference type="Pfam" id="PF01636">
    <property type="entry name" value="APH"/>
    <property type="match status" value="1"/>
</dbReference>
<dbReference type="InterPro" id="IPR009057">
    <property type="entry name" value="Homeodomain-like_sf"/>
</dbReference>
<name>A0A1H9QQJ3_BUTFI</name>
<reference evidence="5 6" key="1">
    <citation type="submission" date="2016-10" db="EMBL/GenBank/DDBJ databases">
        <authorList>
            <person name="de Groot N.N."/>
        </authorList>
    </citation>
    <scope>NUCLEOTIDE SEQUENCE [LARGE SCALE GENOMIC DNA]</scope>
    <source>
        <strain evidence="5 6">AR40</strain>
    </source>
</reference>
<dbReference type="RefSeq" id="WP_074755489.1">
    <property type="nucleotide sequence ID" value="NZ_FOGJ01000008.1"/>
</dbReference>
<dbReference type="InterPro" id="IPR018060">
    <property type="entry name" value="HTH_AraC"/>
</dbReference>
<accession>A0A1H9QQJ3</accession>
<dbReference type="PANTHER" id="PTHR47504">
    <property type="entry name" value="RIGHT ORIGIN-BINDING PROTEIN"/>
    <property type="match status" value="1"/>
</dbReference>
<evidence type="ECO:0000313" key="5">
    <source>
        <dbReference type="EMBL" id="SER62722.1"/>
    </source>
</evidence>
<dbReference type="SUPFAM" id="SSF46689">
    <property type="entry name" value="Homeodomain-like"/>
    <property type="match status" value="2"/>
</dbReference>
<dbReference type="eggNOG" id="COG2334">
    <property type="taxonomic scope" value="Bacteria"/>
</dbReference>
<dbReference type="GO" id="GO:0003700">
    <property type="term" value="F:DNA-binding transcription factor activity"/>
    <property type="evidence" value="ECO:0007669"/>
    <property type="project" value="InterPro"/>
</dbReference>
<dbReference type="PROSITE" id="PS01124">
    <property type="entry name" value="HTH_ARAC_FAMILY_2"/>
    <property type="match status" value="1"/>
</dbReference>
<dbReference type="AlphaFoldDB" id="A0A1H9QQJ3"/>
<dbReference type="InterPro" id="IPR011009">
    <property type="entry name" value="Kinase-like_dom_sf"/>
</dbReference>
<dbReference type="Gene3D" id="1.10.10.60">
    <property type="entry name" value="Homeodomain-like"/>
    <property type="match status" value="2"/>
</dbReference>